<name>A0ABT5SKZ1_9MICO</name>
<organism evidence="1 2">
    <name type="scientific">Microbacterium thalli</name>
    <dbReference type="NCBI Taxonomy" id="3027921"/>
    <lineage>
        <taxon>Bacteria</taxon>
        <taxon>Bacillati</taxon>
        <taxon>Actinomycetota</taxon>
        <taxon>Actinomycetes</taxon>
        <taxon>Micrococcales</taxon>
        <taxon>Microbacteriaceae</taxon>
        <taxon>Microbacterium</taxon>
    </lineage>
</organism>
<dbReference type="Proteomes" id="UP001218170">
    <property type="component" value="Unassembled WGS sequence"/>
</dbReference>
<dbReference type="RefSeq" id="WP_274265015.1">
    <property type="nucleotide sequence ID" value="NZ_JAQZCI010000005.1"/>
</dbReference>
<proteinExistence type="predicted"/>
<evidence type="ECO:0000313" key="2">
    <source>
        <dbReference type="Proteomes" id="UP001218170"/>
    </source>
</evidence>
<gene>
    <name evidence="1" type="ORF">PUW80_14205</name>
</gene>
<dbReference type="EMBL" id="JAQZCI010000005">
    <property type="protein sequence ID" value="MDD7963505.1"/>
    <property type="molecule type" value="Genomic_DNA"/>
</dbReference>
<sequence length="282" mass="31974">MITAVRVPAYRLEEDGKYRILSEHGLASRTLLVDLDAALRPTRVRELETEALRQKHDEARDGLEDPRLFISGGKLMCLWNGLNTGRDNHHQLRRDELWAPDWTSARNTMIVAEIRDDAVRESAVIASPFGNAREKNWMPESPSDSPTFCYRVADDYTLIYSEGDYLSSARATAHSRLTGWSGSSQMLAWRSGRLCVVHKAIRGNPALKHLAPAVYLHKFVFFSEDGRTYESRTFFFQRRGIEFCAGLAEDGESLVLSYGVDDASAHLSRINSDQVQKLLRRI</sequence>
<reference evidence="1 2" key="1">
    <citation type="submission" date="2023-02" db="EMBL/GenBank/DDBJ databases">
        <title>Study of novel species of the Microbacterium genus.</title>
        <authorList>
            <person name="Arroyo-Herrera I."/>
            <person name="Roman-Ponce B."/>
            <person name="Vasquez-Murrieta M.S."/>
        </authorList>
    </citation>
    <scope>NUCLEOTIDE SEQUENCE [LARGE SCALE GENOMIC DNA]</scope>
    <source>
        <strain evidence="1 2">NE1TT3</strain>
    </source>
</reference>
<protein>
    <submittedName>
        <fullName evidence="1">Uncharacterized protein</fullName>
    </submittedName>
</protein>
<comment type="caution">
    <text evidence="1">The sequence shown here is derived from an EMBL/GenBank/DDBJ whole genome shotgun (WGS) entry which is preliminary data.</text>
</comment>
<keyword evidence="2" id="KW-1185">Reference proteome</keyword>
<accession>A0ABT5SKZ1</accession>
<evidence type="ECO:0000313" key="1">
    <source>
        <dbReference type="EMBL" id="MDD7963505.1"/>
    </source>
</evidence>